<evidence type="ECO:0000313" key="3">
    <source>
        <dbReference type="Proteomes" id="UP000800036"/>
    </source>
</evidence>
<dbReference type="InterPro" id="IPR057678">
    <property type="entry name" value="DUF7918"/>
</dbReference>
<dbReference type="EMBL" id="ML976700">
    <property type="protein sequence ID" value="KAF1970560.1"/>
    <property type="molecule type" value="Genomic_DNA"/>
</dbReference>
<dbReference type="AlphaFoldDB" id="A0A6A5V1K8"/>
<proteinExistence type="predicted"/>
<sequence length="239" mass="27042">MPVHPNIEGVKAFVHVNGQPCEKHDDHTLVARHSVERYIIAEPGAVFEVHFRFTPPFPTELTVSVVITIDGKDLDEPLIRPAELYEEEGHVSVGPISNEGGVWKTQRYRFAQLHAGEDVPKGDIDAQKKQLAETGTISLHFCWVHCTRLNKTFEAFEKEVHDPGQVHEKALKGRALSHAVSLKEAVPTDEIEYFDAEYANNDEPFAVFHFYYRSLHALKDLHILRQTPSSIPLITSTNF</sequence>
<dbReference type="PANTHER" id="PTHR36223:SF1">
    <property type="entry name" value="TRANSCRIPTION ELONGATION FACTOR EAF N-TERMINAL DOMAIN-CONTAINING PROTEIN"/>
    <property type="match status" value="1"/>
</dbReference>
<reference evidence="2" key="1">
    <citation type="journal article" date="2020" name="Stud. Mycol.">
        <title>101 Dothideomycetes genomes: a test case for predicting lifestyles and emergence of pathogens.</title>
        <authorList>
            <person name="Haridas S."/>
            <person name="Albert R."/>
            <person name="Binder M."/>
            <person name="Bloem J."/>
            <person name="Labutti K."/>
            <person name="Salamov A."/>
            <person name="Andreopoulos B."/>
            <person name="Baker S."/>
            <person name="Barry K."/>
            <person name="Bills G."/>
            <person name="Bluhm B."/>
            <person name="Cannon C."/>
            <person name="Castanera R."/>
            <person name="Culley D."/>
            <person name="Daum C."/>
            <person name="Ezra D."/>
            <person name="Gonzalez J."/>
            <person name="Henrissat B."/>
            <person name="Kuo A."/>
            <person name="Liang C."/>
            <person name="Lipzen A."/>
            <person name="Lutzoni F."/>
            <person name="Magnuson J."/>
            <person name="Mondo S."/>
            <person name="Nolan M."/>
            <person name="Ohm R."/>
            <person name="Pangilinan J."/>
            <person name="Park H.-J."/>
            <person name="Ramirez L."/>
            <person name="Alfaro M."/>
            <person name="Sun H."/>
            <person name="Tritt A."/>
            <person name="Yoshinaga Y."/>
            <person name="Zwiers L.-H."/>
            <person name="Turgeon B."/>
            <person name="Goodwin S."/>
            <person name="Spatafora J."/>
            <person name="Crous P."/>
            <person name="Grigoriev I."/>
        </authorList>
    </citation>
    <scope>NUCLEOTIDE SEQUENCE</scope>
    <source>
        <strain evidence="2">CBS 107.79</strain>
    </source>
</reference>
<dbReference type="Proteomes" id="UP000800036">
    <property type="component" value="Unassembled WGS sequence"/>
</dbReference>
<organism evidence="2 3">
    <name type="scientific">Bimuria novae-zelandiae CBS 107.79</name>
    <dbReference type="NCBI Taxonomy" id="1447943"/>
    <lineage>
        <taxon>Eukaryota</taxon>
        <taxon>Fungi</taxon>
        <taxon>Dikarya</taxon>
        <taxon>Ascomycota</taxon>
        <taxon>Pezizomycotina</taxon>
        <taxon>Dothideomycetes</taxon>
        <taxon>Pleosporomycetidae</taxon>
        <taxon>Pleosporales</taxon>
        <taxon>Massarineae</taxon>
        <taxon>Didymosphaeriaceae</taxon>
        <taxon>Bimuria</taxon>
    </lineage>
</organism>
<dbReference type="OrthoDB" id="3364132at2759"/>
<evidence type="ECO:0000259" key="1">
    <source>
        <dbReference type="Pfam" id="PF25534"/>
    </source>
</evidence>
<feature type="domain" description="DUF7918" evidence="1">
    <location>
        <begin position="9"/>
        <end position="226"/>
    </location>
</feature>
<accession>A0A6A5V1K8</accession>
<dbReference type="PANTHER" id="PTHR36223">
    <property type="entry name" value="BETA-LACTAMASE-TYPE TRANSPEPTIDASE FOLD DOMAIN CONTAINING PROTEIN"/>
    <property type="match status" value="1"/>
</dbReference>
<keyword evidence="3" id="KW-1185">Reference proteome</keyword>
<protein>
    <recommendedName>
        <fullName evidence="1">DUF7918 domain-containing protein</fullName>
    </recommendedName>
</protein>
<evidence type="ECO:0000313" key="2">
    <source>
        <dbReference type="EMBL" id="KAF1970560.1"/>
    </source>
</evidence>
<gene>
    <name evidence="2" type="ORF">BU23DRAFT_473860</name>
</gene>
<dbReference type="Pfam" id="PF25534">
    <property type="entry name" value="DUF7918"/>
    <property type="match status" value="1"/>
</dbReference>
<name>A0A6A5V1K8_9PLEO</name>